<evidence type="ECO:0000313" key="3">
    <source>
        <dbReference type="Proteomes" id="UP000231214"/>
    </source>
</evidence>
<name>A0A2M6XBK0_9BACT</name>
<proteinExistence type="predicted"/>
<comment type="caution">
    <text evidence="2">The sequence shown here is derived from an EMBL/GenBank/DDBJ whole genome shotgun (WGS) entry which is preliminary data.</text>
</comment>
<keyword evidence="1" id="KW-0812">Transmembrane</keyword>
<keyword evidence="1" id="KW-0472">Membrane</keyword>
<sequence length="73" mass="8324">MGEFAGGEPGLFAPLSFALLACFQLWMAWQTDFLASKQRTPFCSWKRHLPFSMPRYLHLLKQLGPSPPGQKKK</sequence>
<evidence type="ECO:0000256" key="1">
    <source>
        <dbReference type="SAM" id="Phobius"/>
    </source>
</evidence>
<reference evidence="3" key="1">
    <citation type="submission" date="2017-09" db="EMBL/GenBank/DDBJ databases">
        <title>Depth-based differentiation of microbial function through sediment-hosted aquifers and enrichment of novel symbionts in the deep terrestrial subsurface.</title>
        <authorList>
            <person name="Probst A.J."/>
            <person name="Ladd B."/>
            <person name="Jarett J.K."/>
            <person name="Geller-Mcgrath D.E."/>
            <person name="Sieber C.M.K."/>
            <person name="Emerson J.B."/>
            <person name="Anantharaman K."/>
            <person name="Thomas B.C."/>
            <person name="Malmstrom R."/>
            <person name="Stieglmeier M."/>
            <person name="Klingl A."/>
            <person name="Woyke T."/>
            <person name="Ryan C.M."/>
            <person name="Banfield J.F."/>
        </authorList>
    </citation>
    <scope>NUCLEOTIDE SEQUENCE [LARGE SCALE GENOMIC DNA]</scope>
</reference>
<dbReference type="AlphaFoldDB" id="A0A2M6XBK0"/>
<evidence type="ECO:0000313" key="2">
    <source>
        <dbReference type="EMBL" id="PIU02378.1"/>
    </source>
</evidence>
<protein>
    <submittedName>
        <fullName evidence="2">Uncharacterized protein</fullName>
    </submittedName>
</protein>
<organism evidence="2 3">
    <name type="scientific">Candidatus Shapirobacteria bacterium CG09_land_8_20_14_0_10_49_15</name>
    <dbReference type="NCBI Taxonomy" id="1974482"/>
    <lineage>
        <taxon>Bacteria</taxon>
        <taxon>Candidatus Shapironibacteriota</taxon>
    </lineage>
</organism>
<accession>A0A2M6XBK0</accession>
<feature type="transmembrane region" description="Helical" evidence="1">
    <location>
        <begin position="12"/>
        <end position="29"/>
    </location>
</feature>
<dbReference type="EMBL" id="PEZK01000010">
    <property type="protein sequence ID" value="PIU02378.1"/>
    <property type="molecule type" value="Genomic_DNA"/>
</dbReference>
<dbReference type="Proteomes" id="UP000231214">
    <property type="component" value="Unassembled WGS sequence"/>
</dbReference>
<gene>
    <name evidence="2" type="ORF">COT66_00645</name>
</gene>
<keyword evidence="1" id="KW-1133">Transmembrane helix</keyword>